<evidence type="ECO:0000313" key="1">
    <source>
        <dbReference type="EMBL" id="PVU85293.1"/>
    </source>
</evidence>
<dbReference type="OrthoDB" id="10053386at2759"/>
<accession>A0A2T9XYZ9</accession>
<proteinExistence type="predicted"/>
<name>A0A2T9XYZ9_9FUNG</name>
<dbReference type="AlphaFoldDB" id="A0A2T9XYZ9"/>
<protein>
    <submittedName>
        <fullName evidence="1">Uncharacterized protein</fullName>
    </submittedName>
</protein>
<evidence type="ECO:0000313" key="2">
    <source>
        <dbReference type="Proteomes" id="UP000245699"/>
    </source>
</evidence>
<sequence length="111" mass="12584">LKEAALIKMPKQMRELFALLLAHTKIKMSLALWELFKLELSKDFLRDRRIYDQEASLNTTDINNDLLEIENFLQQCGSSLYYFLGFQLRSAGNIGLAVASSEVAATLLENG</sequence>
<dbReference type="EMBL" id="MBFT01001111">
    <property type="protein sequence ID" value="PVU85293.1"/>
    <property type="molecule type" value="Genomic_DNA"/>
</dbReference>
<gene>
    <name evidence="1" type="ORF">BB559_007104</name>
</gene>
<feature type="non-terminal residue" evidence="1">
    <location>
        <position position="111"/>
    </location>
</feature>
<keyword evidence="2" id="KW-1185">Reference proteome</keyword>
<organism evidence="1 2">
    <name type="scientific">Furculomyces boomerangus</name>
    <dbReference type="NCBI Taxonomy" id="61424"/>
    <lineage>
        <taxon>Eukaryota</taxon>
        <taxon>Fungi</taxon>
        <taxon>Fungi incertae sedis</taxon>
        <taxon>Zoopagomycota</taxon>
        <taxon>Kickxellomycotina</taxon>
        <taxon>Harpellomycetes</taxon>
        <taxon>Harpellales</taxon>
        <taxon>Harpellaceae</taxon>
        <taxon>Furculomyces</taxon>
    </lineage>
</organism>
<comment type="caution">
    <text evidence="1">The sequence shown here is derived from an EMBL/GenBank/DDBJ whole genome shotgun (WGS) entry which is preliminary data.</text>
</comment>
<dbReference type="Proteomes" id="UP000245699">
    <property type="component" value="Unassembled WGS sequence"/>
</dbReference>
<reference evidence="1 2" key="1">
    <citation type="journal article" date="2018" name="MBio">
        <title>Comparative Genomics Reveals the Core Gene Toolbox for the Fungus-Insect Symbiosis.</title>
        <authorList>
            <person name="Wang Y."/>
            <person name="Stata M."/>
            <person name="Wang W."/>
            <person name="Stajich J.E."/>
            <person name="White M.M."/>
            <person name="Moncalvo J.M."/>
        </authorList>
    </citation>
    <scope>NUCLEOTIDE SEQUENCE [LARGE SCALE GENOMIC DNA]</scope>
    <source>
        <strain evidence="1 2">AUS-77-4</strain>
    </source>
</reference>
<feature type="non-terminal residue" evidence="1">
    <location>
        <position position="1"/>
    </location>
</feature>